<protein>
    <submittedName>
        <fullName evidence="2">FR47-like protein</fullName>
    </submittedName>
</protein>
<dbReference type="Proteomes" id="UP000199662">
    <property type="component" value="Unassembled WGS sequence"/>
</dbReference>
<dbReference type="STRING" id="84035.SAMN05660742_10473"/>
<evidence type="ECO:0000313" key="2">
    <source>
        <dbReference type="EMBL" id="SEJ18247.1"/>
    </source>
</evidence>
<dbReference type="PANTHER" id="PTHR43072">
    <property type="entry name" value="N-ACETYLTRANSFERASE"/>
    <property type="match status" value="1"/>
</dbReference>
<dbReference type="InterPro" id="IPR016181">
    <property type="entry name" value="Acyl_CoA_acyltransferase"/>
</dbReference>
<dbReference type="Gene3D" id="3.40.630.30">
    <property type="match status" value="1"/>
</dbReference>
<dbReference type="InterPro" id="IPR056935">
    <property type="entry name" value="Rv0428c-like_C"/>
</dbReference>
<dbReference type="Pfam" id="PF24553">
    <property type="entry name" value="Rv0428c_C"/>
    <property type="match status" value="1"/>
</dbReference>
<gene>
    <name evidence="2" type="ORF">SAMN05660742_10473</name>
</gene>
<dbReference type="SUPFAM" id="SSF55729">
    <property type="entry name" value="Acyl-CoA N-acyltransferases (Nat)"/>
    <property type="match status" value="1"/>
</dbReference>
<dbReference type="InterPro" id="IPR000182">
    <property type="entry name" value="GNAT_dom"/>
</dbReference>
<evidence type="ECO:0000313" key="3">
    <source>
        <dbReference type="Proteomes" id="UP000199662"/>
    </source>
</evidence>
<dbReference type="CDD" id="cd04301">
    <property type="entry name" value="NAT_SF"/>
    <property type="match status" value="1"/>
</dbReference>
<sequence length="258" mass="29708">MFMNHSITHIEELSLNAFPALQTEVYDGWILRFSDGYTHRANCIWPLYESSIDLETKIKHCEKKYTEKKLPTIFKISDENNMDLDFILNASGYQLVKNVQLMACNLSQVPLWPVENIHITKGMNESWLDAYIDFNGTQTKKVHDIAARILQNVSSNMFCAELKQDNQVMGFGRVVLDQEIIALYSLHINEKFRRQGLGIQLCKALMNVGIEHGASIACLQVASDNKSAISLYEKLGFQSMYHYWFREKRTANSKEIID</sequence>
<dbReference type="EMBL" id="FNZK01000004">
    <property type="protein sequence ID" value="SEJ18247.1"/>
    <property type="molecule type" value="Genomic_DNA"/>
</dbReference>
<organism evidence="2 3">
    <name type="scientific">Propionispira arboris</name>
    <dbReference type="NCBI Taxonomy" id="84035"/>
    <lineage>
        <taxon>Bacteria</taxon>
        <taxon>Bacillati</taxon>
        <taxon>Bacillota</taxon>
        <taxon>Negativicutes</taxon>
        <taxon>Selenomonadales</taxon>
        <taxon>Selenomonadaceae</taxon>
        <taxon>Propionispira</taxon>
    </lineage>
</organism>
<dbReference type="AlphaFoldDB" id="A0A1H6WVA9"/>
<reference evidence="2 3" key="1">
    <citation type="submission" date="2016-10" db="EMBL/GenBank/DDBJ databases">
        <authorList>
            <person name="de Groot N.N."/>
        </authorList>
    </citation>
    <scope>NUCLEOTIDE SEQUENCE [LARGE SCALE GENOMIC DNA]</scope>
    <source>
        <strain evidence="2 3">DSM 2179</strain>
    </source>
</reference>
<dbReference type="PANTHER" id="PTHR43072:SF60">
    <property type="entry name" value="L-2,4-DIAMINOBUTYRIC ACID ACETYLTRANSFERASE"/>
    <property type="match status" value="1"/>
</dbReference>
<feature type="domain" description="N-acetyltransferase" evidence="1">
    <location>
        <begin position="117"/>
        <end position="252"/>
    </location>
</feature>
<dbReference type="PROSITE" id="PS51186">
    <property type="entry name" value="GNAT"/>
    <property type="match status" value="1"/>
</dbReference>
<dbReference type="GO" id="GO:0016747">
    <property type="term" value="F:acyltransferase activity, transferring groups other than amino-acyl groups"/>
    <property type="evidence" value="ECO:0007669"/>
    <property type="project" value="InterPro"/>
</dbReference>
<name>A0A1H6WVA9_9FIRM</name>
<evidence type="ECO:0000259" key="1">
    <source>
        <dbReference type="PROSITE" id="PS51186"/>
    </source>
</evidence>
<proteinExistence type="predicted"/>
<accession>A0A1H6WVA9</accession>
<keyword evidence="3" id="KW-1185">Reference proteome</keyword>